<evidence type="ECO:0000313" key="2">
    <source>
        <dbReference type="Proteomes" id="UP001302321"/>
    </source>
</evidence>
<gene>
    <name evidence="1" type="ORF">QBC36DRAFT_41293</name>
</gene>
<accession>A0AAN6WGV0</accession>
<protein>
    <submittedName>
        <fullName evidence="1">Uncharacterized protein</fullName>
    </submittedName>
</protein>
<comment type="caution">
    <text evidence="1">The sequence shown here is derived from an EMBL/GenBank/DDBJ whole genome shotgun (WGS) entry which is preliminary data.</text>
</comment>
<sequence>MSWIGELYERNTDIHSHPAINCNHSQLHRLPEERLHLSCQSCCQQFGSPEHKWMQAWKQGIDHAGQCGVPVLVPVRAGTRQPGNANVSSFSSFSSSICAALCRNSGQATGTHQGACYLPTACSSEAQHQNVWSWHPLFVRLPPEDGIRSPASFSRLVVPTKDAHRATMAGQGIDTTRLNIPASVAPCRAVGCHWCPQRARG</sequence>
<evidence type="ECO:0000313" key="1">
    <source>
        <dbReference type="EMBL" id="KAK4180207.1"/>
    </source>
</evidence>
<dbReference type="Proteomes" id="UP001302321">
    <property type="component" value="Unassembled WGS sequence"/>
</dbReference>
<proteinExistence type="predicted"/>
<reference evidence="1" key="1">
    <citation type="journal article" date="2023" name="Mol. Phylogenet. Evol.">
        <title>Genome-scale phylogeny and comparative genomics of the fungal order Sordariales.</title>
        <authorList>
            <person name="Hensen N."/>
            <person name="Bonometti L."/>
            <person name="Westerberg I."/>
            <person name="Brannstrom I.O."/>
            <person name="Guillou S."/>
            <person name="Cros-Aarteil S."/>
            <person name="Calhoun S."/>
            <person name="Haridas S."/>
            <person name="Kuo A."/>
            <person name="Mondo S."/>
            <person name="Pangilinan J."/>
            <person name="Riley R."/>
            <person name="LaButti K."/>
            <person name="Andreopoulos B."/>
            <person name="Lipzen A."/>
            <person name="Chen C."/>
            <person name="Yan M."/>
            <person name="Daum C."/>
            <person name="Ng V."/>
            <person name="Clum A."/>
            <person name="Steindorff A."/>
            <person name="Ohm R.A."/>
            <person name="Martin F."/>
            <person name="Silar P."/>
            <person name="Natvig D.O."/>
            <person name="Lalanne C."/>
            <person name="Gautier V."/>
            <person name="Ament-Velasquez S.L."/>
            <person name="Kruys A."/>
            <person name="Hutchinson M.I."/>
            <person name="Powell A.J."/>
            <person name="Barry K."/>
            <person name="Miller A.N."/>
            <person name="Grigoriev I.V."/>
            <person name="Debuchy R."/>
            <person name="Gladieux P."/>
            <person name="Hiltunen Thoren M."/>
            <person name="Johannesson H."/>
        </authorList>
    </citation>
    <scope>NUCLEOTIDE SEQUENCE</scope>
    <source>
        <strain evidence="1">CBS 892.96</strain>
    </source>
</reference>
<dbReference type="AlphaFoldDB" id="A0AAN6WGV0"/>
<organism evidence="1 2">
    <name type="scientific">Triangularia setosa</name>
    <dbReference type="NCBI Taxonomy" id="2587417"/>
    <lineage>
        <taxon>Eukaryota</taxon>
        <taxon>Fungi</taxon>
        <taxon>Dikarya</taxon>
        <taxon>Ascomycota</taxon>
        <taxon>Pezizomycotina</taxon>
        <taxon>Sordariomycetes</taxon>
        <taxon>Sordariomycetidae</taxon>
        <taxon>Sordariales</taxon>
        <taxon>Podosporaceae</taxon>
        <taxon>Triangularia</taxon>
    </lineage>
</organism>
<reference evidence="1" key="2">
    <citation type="submission" date="2023-05" db="EMBL/GenBank/DDBJ databases">
        <authorList>
            <consortium name="Lawrence Berkeley National Laboratory"/>
            <person name="Steindorff A."/>
            <person name="Hensen N."/>
            <person name="Bonometti L."/>
            <person name="Westerberg I."/>
            <person name="Brannstrom I.O."/>
            <person name="Guillou S."/>
            <person name="Cros-Aarteil S."/>
            <person name="Calhoun S."/>
            <person name="Haridas S."/>
            <person name="Kuo A."/>
            <person name="Mondo S."/>
            <person name="Pangilinan J."/>
            <person name="Riley R."/>
            <person name="Labutti K."/>
            <person name="Andreopoulos B."/>
            <person name="Lipzen A."/>
            <person name="Chen C."/>
            <person name="Yanf M."/>
            <person name="Daum C."/>
            <person name="Ng V."/>
            <person name="Clum A."/>
            <person name="Ohm R."/>
            <person name="Martin F."/>
            <person name="Silar P."/>
            <person name="Natvig D."/>
            <person name="Lalanne C."/>
            <person name="Gautier V."/>
            <person name="Ament-Velasquez S.L."/>
            <person name="Kruys A."/>
            <person name="Hutchinson M.I."/>
            <person name="Powell A.J."/>
            <person name="Barry K."/>
            <person name="Miller A.N."/>
            <person name="Grigoriev I.V."/>
            <person name="Debuchy R."/>
            <person name="Gladieux P."/>
            <person name="Thoren M.H."/>
            <person name="Johannesson H."/>
        </authorList>
    </citation>
    <scope>NUCLEOTIDE SEQUENCE</scope>
    <source>
        <strain evidence="1">CBS 892.96</strain>
    </source>
</reference>
<dbReference type="EMBL" id="MU866102">
    <property type="protein sequence ID" value="KAK4180207.1"/>
    <property type="molecule type" value="Genomic_DNA"/>
</dbReference>
<name>A0AAN6WGV0_9PEZI</name>
<keyword evidence="2" id="KW-1185">Reference proteome</keyword>